<evidence type="ECO:0000256" key="7">
    <source>
        <dbReference type="ARBA" id="ARBA00022806"/>
    </source>
</evidence>
<protein>
    <submittedName>
        <fullName evidence="11">CRISPR-associated helicase, Cas3 family</fullName>
    </submittedName>
</protein>
<dbReference type="GO" id="GO:0003723">
    <property type="term" value="F:RNA binding"/>
    <property type="evidence" value="ECO:0007669"/>
    <property type="project" value="TreeGrafter"/>
</dbReference>
<dbReference type="Gene3D" id="1.10.3210.30">
    <property type="match status" value="1"/>
</dbReference>
<dbReference type="GO" id="GO:0005524">
    <property type="term" value="F:ATP binding"/>
    <property type="evidence" value="ECO:0007669"/>
    <property type="project" value="UniProtKB-KW"/>
</dbReference>
<evidence type="ECO:0000256" key="2">
    <source>
        <dbReference type="ARBA" id="ARBA00009046"/>
    </source>
</evidence>
<dbReference type="InterPro" id="IPR001650">
    <property type="entry name" value="Helicase_C-like"/>
</dbReference>
<evidence type="ECO:0000313" key="11">
    <source>
        <dbReference type="EMBL" id="SEG48519.1"/>
    </source>
</evidence>
<dbReference type="SUPFAM" id="SSF52540">
    <property type="entry name" value="P-loop containing nucleoside triphosphate hydrolases"/>
    <property type="match status" value="1"/>
</dbReference>
<comment type="similarity">
    <text evidence="2">In the central section; belongs to the CRISPR-associated helicase Cas3 family.</text>
</comment>
<dbReference type="EMBL" id="FNVO01000005">
    <property type="protein sequence ID" value="SEG48519.1"/>
    <property type="molecule type" value="Genomic_DNA"/>
</dbReference>
<dbReference type="GO" id="GO:0051607">
    <property type="term" value="P:defense response to virus"/>
    <property type="evidence" value="ECO:0007669"/>
    <property type="project" value="UniProtKB-KW"/>
</dbReference>
<dbReference type="AlphaFoldDB" id="A0A1H6AIE0"/>
<evidence type="ECO:0000256" key="5">
    <source>
        <dbReference type="ARBA" id="ARBA00022741"/>
    </source>
</evidence>
<evidence type="ECO:0000256" key="3">
    <source>
        <dbReference type="ARBA" id="ARBA00022722"/>
    </source>
</evidence>
<dbReference type="SMART" id="SM00487">
    <property type="entry name" value="DEXDc"/>
    <property type="match status" value="1"/>
</dbReference>
<dbReference type="PROSITE" id="PS51643">
    <property type="entry name" value="HD_CAS3"/>
    <property type="match status" value="1"/>
</dbReference>
<dbReference type="CDD" id="cd09641">
    <property type="entry name" value="Cas3''_I"/>
    <property type="match status" value="1"/>
</dbReference>
<dbReference type="Gene3D" id="3.40.50.300">
    <property type="entry name" value="P-loop containing nucleotide triphosphate hydrolases"/>
    <property type="match status" value="2"/>
</dbReference>
<keyword evidence="4" id="KW-0479">Metal-binding</keyword>
<gene>
    <name evidence="11" type="ORF">SAMN04489712_105480</name>
</gene>
<dbReference type="RefSeq" id="WP_103938425.1">
    <property type="nucleotide sequence ID" value="NZ_FNVO01000005.1"/>
</dbReference>
<evidence type="ECO:0000256" key="4">
    <source>
        <dbReference type="ARBA" id="ARBA00022723"/>
    </source>
</evidence>
<evidence type="ECO:0000256" key="9">
    <source>
        <dbReference type="ARBA" id="ARBA00023118"/>
    </source>
</evidence>
<dbReference type="Pfam" id="PF18019">
    <property type="entry name" value="Cas3_HD"/>
    <property type="match status" value="1"/>
</dbReference>
<dbReference type="InterPro" id="IPR054712">
    <property type="entry name" value="Cas3-like_dom"/>
</dbReference>
<comment type="similarity">
    <text evidence="1">In the N-terminal section; belongs to the CRISPR-associated nuclease Cas3-HD family.</text>
</comment>
<dbReference type="PANTHER" id="PTHR47963">
    <property type="entry name" value="DEAD-BOX ATP-DEPENDENT RNA HELICASE 47, MITOCHONDRIAL"/>
    <property type="match status" value="1"/>
</dbReference>
<dbReference type="OrthoDB" id="9810236at2"/>
<keyword evidence="9" id="KW-0051">Antiviral defense</keyword>
<dbReference type="GO" id="GO:0016787">
    <property type="term" value="F:hydrolase activity"/>
    <property type="evidence" value="ECO:0007669"/>
    <property type="project" value="UniProtKB-KW"/>
</dbReference>
<proteinExistence type="inferred from homology"/>
<dbReference type="InterPro" id="IPR038257">
    <property type="entry name" value="CRISPR-assoc_Cas3_HD_sf"/>
</dbReference>
<dbReference type="InterPro" id="IPR006474">
    <property type="entry name" value="Helicase_Cas3_CRISPR-ass_core"/>
</dbReference>
<keyword evidence="3" id="KW-0540">Nuclease</keyword>
<dbReference type="GO" id="GO:0003724">
    <property type="term" value="F:RNA helicase activity"/>
    <property type="evidence" value="ECO:0007669"/>
    <property type="project" value="TreeGrafter"/>
</dbReference>
<reference evidence="12" key="1">
    <citation type="submission" date="2016-10" db="EMBL/GenBank/DDBJ databases">
        <authorList>
            <person name="Varghese N."/>
            <person name="Submissions S."/>
        </authorList>
    </citation>
    <scope>NUCLEOTIDE SEQUENCE [LARGE SCALE GENOMIC DNA]</scope>
    <source>
        <strain evidence="12">DSM 43163</strain>
    </source>
</reference>
<dbReference type="InterPro" id="IPR006483">
    <property type="entry name" value="CRISPR-assoc_Cas3_HD"/>
</dbReference>
<dbReference type="InterPro" id="IPR050547">
    <property type="entry name" value="DEAD_box_RNA_helicases"/>
</dbReference>
<accession>A0A1H6AIE0</accession>
<evidence type="ECO:0000256" key="1">
    <source>
        <dbReference type="ARBA" id="ARBA00006847"/>
    </source>
</evidence>
<evidence type="ECO:0000256" key="8">
    <source>
        <dbReference type="ARBA" id="ARBA00022840"/>
    </source>
</evidence>
<dbReference type="InterPro" id="IPR027417">
    <property type="entry name" value="P-loop_NTPase"/>
</dbReference>
<keyword evidence="7" id="KW-0347">Helicase</keyword>
<dbReference type="GO" id="GO:0004518">
    <property type="term" value="F:nuclease activity"/>
    <property type="evidence" value="ECO:0007669"/>
    <property type="project" value="UniProtKB-KW"/>
</dbReference>
<evidence type="ECO:0000313" key="12">
    <source>
        <dbReference type="Proteomes" id="UP000236723"/>
    </source>
</evidence>
<organism evidence="11 12">
    <name type="scientific">Thermomonospora echinospora</name>
    <dbReference type="NCBI Taxonomy" id="1992"/>
    <lineage>
        <taxon>Bacteria</taxon>
        <taxon>Bacillati</taxon>
        <taxon>Actinomycetota</taxon>
        <taxon>Actinomycetes</taxon>
        <taxon>Streptosporangiales</taxon>
        <taxon>Thermomonosporaceae</taxon>
        <taxon>Thermomonospora</taxon>
    </lineage>
</organism>
<dbReference type="PANTHER" id="PTHR47963:SF9">
    <property type="entry name" value="CRISPR-ASSOCIATED ENDONUCLEASE_HELICASE CAS3"/>
    <property type="match status" value="1"/>
</dbReference>
<dbReference type="SMART" id="SM00490">
    <property type="entry name" value="HELICc"/>
    <property type="match status" value="1"/>
</dbReference>
<feature type="domain" description="HD Cas3-type" evidence="10">
    <location>
        <begin position="14"/>
        <end position="219"/>
    </location>
</feature>
<name>A0A1H6AIE0_9ACTN</name>
<dbReference type="Pfam" id="PF00270">
    <property type="entry name" value="DEAD"/>
    <property type="match status" value="1"/>
</dbReference>
<keyword evidence="5" id="KW-0547">Nucleotide-binding</keyword>
<dbReference type="InterPro" id="IPR014001">
    <property type="entry name" value="Helicase_ATP-bd"/>
</dbReference>
<evidence type="ECO:0000259" key="10">
    <source>
        <dbReference type="PROSITE" id="PS51643"/>
    </source>
</evidence>
<sequence>MGPLPHLRAKSAQGGRSAEELTDHLQAGLAAAQALRERVGRIEALTPVFGEDFWTAVLLGILCHDCGKACECFQDVVWGRSKSWGQRHEVVSLGWLPALIPDPDLRRWVAVAVATHHRPLSDERGRSLTALYGDVALEEFRTLVEPLPPADAQALAAWLATTAQGAGLPVASTLPMDVVAEAHHQLNEVLETWWPPVYEDSEGIGAVLLQGAVTLADHLSSAHGSLHSVQPLGPGFPALLERHFIRQGRELREHQKRAAEVNGHLLLRAPTGSGKTEAGLLWSSTQVARLMSAGRGVPRVFYTLPYLASINSMARRLGKLLGDNELIGVAHSRAASYHLTTAITPEDDEPDRADAAHKAVSRAKATRLFRETVRVGTPYQLMRGALAGPSHSSVLVDAANSVFVLDELHAYDPKRLGYLLATASFWDRLGGSVAVLSATLPQALAELLRETLGEDVPEISTPDLGLPQRHRLRIRSHHLTDPAAIAEIGERIRGGRSVLVVANNIKDAQHLFDELAPVAGDDSDAAVLLHSRFRRKDRLNIEERLRTRYGTGGDRRPGLVVATQVVEVSLDVDFDMLFTSAAPLEALLQRFGRVNRVGLLPPADVIVHTPTYAPRRKGQEDYADGVYPREPVEVGFDILLRHQGAVVDEAQATTWLNDVYATPWGGTWSTEVRECRKAFQDTFLTFGHPFHDRSDLAEAFDELFDGTEAILQSDLDAYREALSTADGAAGRLLAEDYLIPMPHWAAPLASWERELGIRIVDGDYDEDRGLLTVHGPVQASYQLGELI</sequence>
<dbReference type="Proteomes" id="UP000236723">
    <property type="component" value="Unassembled WGS sequence"/>
</dbReference>
<dbReference type="Pfam" id="PF22590">
    <property type="entry name" value="Cas3-like_C_2"/>
    <property type="match status" value="1"/>
</dbReference>
<keyword evidence="6" id="KW-0378">Hydrolase</keyword>
<dbReference type="NCBIfam" id="TIGR01587">
    <property type="entry name" value="cas3_core"/>
    <property type="match status" value="1"/>
</dbReference>
<dbReference type="GO" id="GO:0046872">
    <property type="term" value="F:metal ion binding"/>
    <property type="evidence" value="ECO:0007669"/>
    <property type="project" value="UniProtKB-KW"/>
</dbReference>
<dbReference type="InterPro" id="IPR011545">
    <property type="entry name" value="DEAD/DEAH_box_helicase_dom"/>
</dbReference>
<evidence type="ECO:0000256" key="6">
    <source>
        <dbReference type="ARBA" id="ARBA00022801"/>
    </source>
</evidence>
<keyword evidence="8" id="KW-0067">ATP-binding</keyword>
<keyword evidence="12" id="KW-1185">Reference proteome</keyword>
<dbReference type="NCBIfam" id="TIGR01596">
    <property type="entry name" value="cas3_HD"/>
    <property type="match status" value="1"/>
</dbReference>